<protein>
    <submittedName>
        <fullName evidence="4">Signal peptide-containing protein</fullName>
    </submittedName>
</protein>
<feature type="region of interest" description="Disordered" evidence="2">
    <location>
        <begin position="1218"/>
        <end position="1237"/>
    </location>
</feature>
<evidence type="ECO:0000256" key="2">
    <source>
        <dbReference type="SAM" id="MobiDB-lite"/>
    </source>
</evidence>
<keyword evidence="1" id="KW-0175">Coiled coil</keyword>
<feature type="compositionally biased region" description="Polar residues" evidence="2">
    <location>
        <begin position="1218"/>
        <end position="1228"/>
    </location>
</feature>
<feature type="coiled-coil region" evidence="1">
    <location>
        <begin position="76"/>
        <end position="103"/>
    </location>
</feature>
<accession>A0ABQ8P4S6</accession>
<dbReference type="EMBL" id="JAPCXB010000102">
    <property type="protein sequence ID" value="KAJ1608226.1"/>
    <property type="molecule type" value="Genomic_DNA"/>
</dbReference>
<reference evidence="4" key="1">
    <citation type="submission" date="2022-10" db="EMBL/GenBank/DDBJ databases">
        <title>Adaptive evolution leads to modifications in subtelomeric GC content in a zoonotic Cryptosporidium species.</title>
        <authorList>
            <person name="Li J."/>
            <person name="Feng Y."/>
            <person name="Xiao L."/>
        </authorList>
    </citation>
    <scope>NUCLEOTIDE SEQUENCE</scope>
    <source>
        <strain evidence="4">25894</strain>
    </source>
</reference>
<name>A0ABQ8P4S6_9CRYT</name>
<sequence length="1237" mass="143453">MLKLVWWIFSLLLRQALLASSEGVDGILQPLRKQSFEQVEFPVVNWSSWSQEEEREYKEVYDNVVLEKPEEYDLVIRGFEEALANYRSEESELEAKFKNLVNSMDQLQVFSKEDQIQQVLGGKGIVELSKLSRNLEFGRELLGKELSVSRGIAENVPQEIVRHFRQPVERLAQAIVGLSSDTEKYLKACQLLNVYRERSHQIYNLEQVISKNQVAVDILLNGWTYVLSELQVLIKDQLKPLADGSKSQVTSGNDILGRLELINSILTNTVLLEYGKLGDGSAPADGEDKTLIKELRIKALNMEEIEISDSLISWRLEFIPSILNLLRGPISKLLRGVNKDLENATLVDIAEKVHERIEETNGVFSELSQMRSKMDSLWMSLKYLSRDDLLVKNNEKIKDITDYEDVYNENQQKIQSLYENANKESSEIDLIARNLTFSENHQIFLGLNTLKCLAEYYQVYNEGDESALFVYSKINQRCLGFFLGQAQSLQPKEDKDFISSGQARSPVSRSESIISHLIALIFPNSEESSREPGSHSPISELIQQLELSFGSAESSEVESDKSKTIADNVARYNEFSTEVLQNLDKIERTSSSKSFEVLRHYLEDLTNTLEGHIRESIMSKDDAASLFDHILKELLIMFEEFSEKELNNDYLRVSVSRKFEDVKFLFNDFIAKVNLEYQRSDRIASSEFVEQTRTKLEEADVEIRMLSEELSQVNEFIYQQHSANILSLSSFVYTSKLILSHGSGLKEERPLAGDGSADQFAPLFREKYRYVLQQLGHYYKSYREFKEKKRLILDRENHISSQLTSVEAELNKRTKVDSIDPSTMHKIQKQEKIAKRILSGYLLLTITLYHSRSGEIKKVVSALDDSISNYTHQISVFKRQNKIGGEFKLKTLIKNIIRTRKFIKLRRYYRRMKKFQEYLMLKREQAVEFLKFSEDALDSLNHELIKIVDQYLCKDPEKRDLEYSEHESSAPNENMQAIQVLMGDLYNIFSRIGRLEHYHSPRYIMSNSKLLGQILTQYRNITQEINRYQKKAQRIFISQQKTLDDAHKLVRIAIPASYMIRKYNKFPKEFQRYVFKAGKLDIIGDEPKHINIKGWNLKKGKKSLALENELIIERKYVKNQQEFYEIKKEVQDRLREYSLLPPEKTLDTSETKTLFFLIPDDLVGQMAFEIERNHIALRNGDKDEEAIIKTPLSDYVKKLLEKRKSMYTQLSSKPLTIKQAQCSTNNPNHDSDSPHPI</sequence>
<feature type="signal peptide" evidence="3">
    <location>
        <begin position="1"/>
        <end position="19"/>
    </location>
</feature>
<proteinExistence type="predicted"/>
<organism evidence="4 5">
    <name type="scientific">Cryptosporidium canis</name>
    <dbReference type="NCBI Taxonomy" id="195482"/>
    <lineage>
        <taxon>Eukaryota</taxon>
        <taxon>Sar</taxon>
        <taxon>Alveolata</taxon>
        <taxon>Apicomplexa</taxon>
        <taxon>Conoidasida</taxon>
        <taxon>Coccidia</taxon>
        <taxon>Eucoccidiorida</taxon>
        <taxon>Eimeriorina</taxon>
        <taxon>Cryptosporidiidae</taxon>
        <taxon>Cryptosporidium</taxon>
    </lineage>
</organism>
<keyword evidence="5" id="KW-1185">Reference proteome</keyword>
<evidence type="ECO:0000313" key="4">
    <source>
        <dbReference type="EMBL" id="KAJ1608226.1"/>
    </source>
</evidence>
<gene>
    <name evidence="4" type="ORF">OJ252_2585</name>
</gene>
<evidence type="ECO:0000313" key="5">
    <source>
        <dbReference type="Proteomes" id="UP001071777"/>
    </source>
</evidence>
<feature type="chain" id="PRO_5046661345" evidence="3">
    <location>
        <begin position="20"/>
        <end position="1237"/>
    </location>
</feature>
<evidence type="ECO:0000256" key="3">
    <source>
        <dbReference type="SAM" id="SignalP"/>
    </source>
</evidence>
<keyword evidence="3" id="KW-0732">Signal</keyword>
<comment type="caution">
    <text evidence="4">The sequence shown here is derived from an EMBL/GenBank/DDBJ whole genome shotgun (WGS) entry which is preliminary data.</text>
</comment>
<evidence type="ECO:0000256" key="1">
    <source>
        <dbReference type="SAM" id="Coils"/>
    </source>
</evidence>
<dbReference type="Proteomes" id="UP001071777">
    <property type="component" value="Unassembled WGS sequence"/>
</dbReference>